<accession>A0A6J8F0T5</accession>
<dbReference type="Pfam" id="PF17921">
    <property type="entry name" value="Integrase_H2C2"/>
    <property type="match status" value="1"/>
</dbReference>
<dbReference type="PANTHER" id="PTHR37984">
    <property type="entry name" value="PROTEIN CBG26694"/>
    <property type="match status" value="1"/>
</dbReference>
<evidence type="ECO:0000313" key="2">
    <source>
        <dbReference type="EMBL" id="CAC5425643.1"/>
    </source>
</evidence>
<dbReference type="Gene3D" id="3.30.420.10">
    <property type="entry name" value="Ribonuclease H-like superfamily/Ribonuclease H"/>
    <property type="match status" value="2"/>
</dbReference>
<dbReference type="InterPro" id="IPR036397">
    <property type="entry name" value="RNaseH_sf"/>
</dbReference>
<dbReference type="Proteomes" id="UP000507470">
    <property type="component" value="Unassembled WGS sequence"/>
</dbReference>
<protein>
    <recommendedName>
        <fullName evidence="1">Integrase catalytic domain-containing protein</fullName>
    </recommendedName>
</protein>
<dbReference type="InterPro" id="IPR001584">
    <property type="entry name" value="Integrase_cat-core"/>
</dbReference>
<keyword evidence="3" id="KW-1185">Reference proteome</keyword>
<gene>
    <name evidence="2" type="ORF">MCOR_57440</name>
</gene>
<evidence type="ECO:0000259" key="1">
    <source>
        <dbReference type="PROSITE" id="PS50994"/>
    </source>
</evidence>
<evidence type="ECO:0000313" key="3">
    <source>
        <dbReference type="Proteomes" id="UP000507470"/>
    </source>
</evidence>
<organism evidence="2 3">
    <name type="scientific">Mytilus coruscus</name>
    <name type="common">Sea mussel</name>
    <dbReference type="NCBI Taxonomy" id="42192"/>
    <lineage>
        <taxon>Eukaryota</taxon>
        <taxon>Metazoa</taxon>
        <taxon>Spiralia</taxon>
        <taxon>Lophotrochozoa</taxon>
        <taxon>Mollusca</taxon>
        <taxon>Bivalvia</taxon>
        <taxon>Autobranchia</taxon>
        <taxon>Pteriomorphia</taxon>
        <taxon>Mytilida</taxon>
        <taxon>Mytiloidea</taxon>
        <taxon>Mytilidae</taxon>
        <taxon>Mytilinae</taxon>
        <taxon>Mytilus</taxon>
    </lineage>
</organism>
<proteinExistence type="predicted"/>
<dbReference type="SUPFAM" id="SSF53098">
    <property type="entry name" value="Ribonuclease H-like"/>
    <property type="match status" value="1"/>
</dbReference>
<reference evidence="2 3" key="1">
    <citation type="submission" date="2020-06" db="EMBL/GenBank/DDBJ databases">
        <authorList>
            <person name="Li R."/>
            <person name="Bekaert M."/>
        </authorList>
    </citation>
    <scope>NUCLEOTIDE SEQUENCE [LARGE SCALE GENOMIC DNA]</scope>
    <source>
        <strain evidence="3">wild</strain>
    </source>
</reference>
<name>A0A6J8F0T5_MYTCO</name>
<sequence>MPMRIERWGLRLQPYKLTIKYQPGRDNPADYMSSHPIAMCDKKQSHEEKVAEQYVNFITNQALPKAMTLSEVKCATMADKTLQKAIELSRNGKWFEIKKMQDPNLDIQELQQYRSIQDELVVHEDNILLRDNRIVMPTSLRDRAVSLAHEGHQGLTKTKAFIRSKVWFPGINDRVDSLIKDCIACQSVTRSKLMEPLKMSEMPGEPWSALSADFCGPLPSGDYLFVITDEYSRYPIVEIIRSVSSHTVIPFREYAENTGFTHRKITPRWPRANAQAESFNKPLMKNIRAAEIERKSWKQSMYQFLRQYRMTPHSSTGVTPFKLLFGRESNTKLPSVSRANRQEQD</sequence>
<dbReference type="InterPro" id="IPR050951">
    <property type="entry name" value="Retrovirus_Pol_polyprotein"/>
</dbReference>
<dbReference type="FunFam" id="1.10.340.70:FF:000003">
    <property type="entry name" value="Protein CBG25708"/>
    <property type="match status" value="1"/>
</dbReference>
<dbReference type="Gene3D" id="1.10.340.70">
    <property type="match status" value="1"/>
</dbReference>
<dbReference type="GO" id="GO:0015074">
    <property type="term" value="P:DNA integration"/>
    <property type="evidence" value="ECO:0007669"/>
    <property type="project" value="InterPro"/>
</dbReference>
<dbReference type="GO" id="GO:0003676">
    <property type="term" value="F:nucleic acid binding"/>
    <property type="evidence" value="ECO:0007669"/>
    <property type="project" value="InterPro"/>
</dbReference>
<dbReference type="InterPro" id="IPR041588">
    <property type="entry name" value="Integrase_H2C2"/>
</dbReference>
<dbReference type="PROSITE" id="PS50994">
    <property type="entry name" value="INTEGRASE"/>
    <property type="match status" value="1"/>
</dbReference>
<dbReference type="AlphaFoldDB" id="A0A6J8F0T5"/>
<dbReference type="PANTHER" id="PTHR37984:SF11">
    <property type="entry name" value="INTEGRASE CATALYTIC DOMAIN-CONTAINING PROTEIN"/>
    <property type="match status" value="1"/>
</dbReference>
<feature type="domain" description="Integrase catalytic" evidence="1">
    <location>
        <begin position="133"/>
        <end position="328"/>
    </location>
</feature>
<dbReference type="OrthoDB" id="6125049at2759"/>
<dbReference type="EMBL" id="CACVKT020010264">
    <property type="protein sequence ID" value="CAC5425643.1"/>
    <property type="molecule type" value="Genomic_DNA"/>
</dbReference>
<dbReference type="InterPro" id="IPR012337">
    <property type="entry name" value="RNaseH-like_sf"/>
</dbReference>